<keyword evidence="6" id="KW-0812">Transmembrane</keyword>
<feature type="domain" description="GspL cytoplasmic actin-ATPase-like" evidence="10">
    <location>
        <begin position="14"/>
        <end position="147"/>
    </location>
</feature>
<evidence type="ECO:0000256" key="1">
    <source>
        <dbReference type="ARBA" id="ARBA00004377"/>
    </source>
</evidence>
<keyword evidence="8" id="KW-1133">Transmembrane helix</keyword>
<feature type="domain" description="GspL periplasmic" evidence="11">
    <location>
        <begin position="225"/>
        <end position="373"/>
    </location>
</feature>
<evidence type="ECO:0000256" key="7">
    <source>
        <dbReference type="ARBA" id="ARBA00022927"/>
    </source>
</evidence>
<comment type="similarity">
    <text evidence="2">Belongs to the GSP L family.</text>
</comment>
<accession>A0ABV7XMB6</accession>
<comment type="subcellular location">
    <subcellularLocation>
        <location evidence="1">Cell inner membrane</location>
        <topology evidence="1">Single-pass membrane protein</topology>
    </subcellularLocation>
</comment>
<dbReference type="InterPro" id="IPR043129">
    <property type="entry name" value="ATPase_NBD"/>
</dbReference>
<evidence type="ECO:0000259" key="11">
    <source>
        <dbReference type="Pfam" id="PF12693"/>
    </source>
</evidence>
<comment type="caution">
    <text evidence="12">The sequence shown here is derived from an EMBL/GenBank/DDBJ whole genome shotgun (WGS) entry which is preliminary data.</text>
</comment>
<evidence type="ECO:0000259" key="10">
    <source>
        <dbReference type="Pfam" id="PF05134"/>
    </source>
</evidence>
<evidence type="ECO:0000313" key="13">
    <source>
        <dbReference type="Proteomes" id="UP001595705"/>
    </source>
</evidence>
<dbReference type="InterPro" id="IPR024230">
    <property type="entry name" value="GspL_cyto_dom"/>
</dbReference>
<evidence type="ECO:0000313" key="12">
    <source>
        <dbReference type="EMBL" id="MFC3717286.1"/>
    </source>
</evidence>
<keyword evidence="5" id="KW-0997">Cell inner membrane</keyword>
<keyword evidence="13" id="KW-1185">Reference proteome</keyword>
<evidence type="ECO:0000256" key="4">
    <source>
        <dbReference type="ARBA" id="ARBA00022475"/>
    </source>
</evidence>
<keyword evidence="7" id="KW-0653">Protein transport</keyword>
<dbReference type="RefSeq" id="WP_386745102.1">
    <property type="nucleotide sequence ID" value="NZ_JBHRYA010000009.1"/>
</dbReference>
<evidence type="ECO:0000256" key="3">
    <source>
        <dbReference type="ARBA" id="ARBA00022448"/>
    </source>
</evidence>
<keyword evidence="3" id="KW-0813">Transport</keyword>
<dbReference type="SUPFAM" id="SSF53067">
    <property type="entry name" value="Actin-like ATPase domain"/>
    <property type="match status" value="1"/>
</dbReference>
<evidence type="ECO:0000256" key="2">
    <source>
        <dbReference type="ARBA" id="ARBA00005318"/>
    </source>
</evidence>
<proteinExistence type="inferred from homology"/>
<dbReference type="Proteomes" id="UP001595705">
    <property type="component" value="Unassembled WGS sequence"/>
</dbReference>
<dbReference type="EMBL" id="JBHRYA010000009">
    <property type="protein sequence ID" value="MFC3717286.1"/>
    <property type="molecule type" value="Genomic_DNA"/>
</dbReference>
<dbReference type="Pfam" id="PF05134">
    <property type="entry name" value="T2SSL"/>
    <property type="match status" value="1"/>
</dbReference>
<evidence type="ECO:0000256" key="9">
    <source>
        <dbReference type="ARBA" id="ARBA00023136"/>
    </source>
</evidence>
<sequence length="377" mass="38707">MSTSLQLLLLPERTDAAAVRLQVDAGGRILARETITTDDASTVTAGHDAARQVLAVPGSDCLALWLRLPARNPVQALAAARVLVDGHVAAPAGALHLAIAAPSAADEERLVVAVEPARMQDWLDRAAALGMSPDVVVPMPLLLPAPDATDGADDVVAGNFDGQALVRGAQLAFAGEPGLAAHVIGERTVRTLDHAATEAALAAGALSPPIDLLQYEFARTAPRREGWSAWRRATILAGVLAATPLVLLAAQVLQYELSARDLQAQAHAQARTVLPQLADETDPLPAIRAQLSGLQAGDRFGHAVGALLSAVASAKGAELDALAYADGIVQATLVVDAPARLEHVRAALAAAGLEMTATGSQGAGGRLRHDITIGPGT</sequence>
<dbReference type="Gene3D" id="3.30.420.380">
    <property type="match status" value="1"/>
</dbReference>
<evidence type="ECO:0000256" key="6">
    <source>
        <dbReference type="ARBA" id="ARBA00022692"/>
    </source>
</evidence>
<dbReference type="InterPro" id="IPR025691">
    <property type="entry name" value="GspL_pp_dom"/>
</dbReference>
<dbReference type="Pfam" id="PF12693">
    <property type="entry name" value="GspL_C"/>
    <property type="match status" value="1"/>
</dbReference>
<gene>
    <name evidence="12" type="primary">gspL</name>
    <name evidence="12" type="ORF">ACFONC_14135</name>
</gene>
<evidence type="ECO:0000256" key="8">
    <source>
        <dbReference type="ARBA" id="ARBA00022989"/>
    </source>
</evidence>
<protein>
    <submittedName>
        <fullName evidence="12">Type II secretion system protein GspL</fullName>
    </submittedName>
</protein>
<reference evidence="13" key="1">
    <citation type="journal article" date="2019" name="Int. J. Syst. Evol. Microbiol.">
        <title>The Global Catalogue of Microorganisms (GCM) 10K type strain sequencing project: providing services to taxonomists for standard genome sequencing and annotation.</title>
        <authorList>
            <consortium name="The Broad Institute Genomics Platform"/>
            <consortium name="The Broad Institute Genome Sequencing Center for Infectious Disease"/>
            <person name="Wu L."/>
            <person name="Ma J."/>
        </authorList>
    </citation>
    <scope>NUCLEOTIDE SEQUENCE [LARGE SCALE GENOMIC DNA]</scope>
    <source>
        <strain evidence="13">KCTC 42441</strain>
    </source>
</reference>
<dbReference type="InterPro" id="IPR007812">
    <property type="entry name" value="T2SS_protein-GspL"/>
</dbReference>
<name>A0ABV7XMB6_9GAMM</name>
<keyword evidence="9" id="KW-0472">Membrane</keyword>
<organism evidence="12 13">
    <name type="scientific">Luteimonas soli</name>
    <dbReference type="NCBI Taxonomy" id="1648966"/>
    <lineage>
        <taxon>Bacteria</taxon>
        <taxon>Pseudomonadati</taxon>
        <taxon>Pseudomonadota</taxon>
        <taxon>Gammaproteobacteria</taxon>
        <taxon>Lysobacterales</taxon>
        <taxon>Lysobacteraceae</taxon>
        <taxon>Luteimonas</taxon>
    </lineage>
</organism>
<evidence type="ECO:0000256" key="5">
    <source>
        <dbReference type="ARBA" id="ARBA00022519"/>
    </source>
</evidence>
<keyword evidence="4" id="KW-1003">Cell membrane</keyword>
<dbReference type="NCBIfam" id="TIGR01709">
    <property type="entry name" value="typeII_sec_gspL"/>
    <property type="match status" value="1"/>
</dbReference>